<keyword evidence="2" id="KW-1185">Reference proteome</keyword>
<dbReference type="KEGG" id="acht:bsdcttw_32530"/>
<accession>A0A7I8DPI2</accession>
<evidence type="ECO:0000313" key="2">
    <source>
        <dbReference type="Proteomes" id="UP000515703"/>
    </source>
</evidence>
<protein>
    <submittedName>
        <fullName evidence="1">Uncharacterized protein</fullName>
    </submittedName>
</protein>
<gene>
    <name evidence="1" type="ORF">bsdcttw_32530</name>
</gene>
<dbReference type="Proteomes" id="UP000515703">
    <property type="component" value="Chromosome"/>
</dbReference>
<evidence type="ECO:0000313" key="1">
    <source>
        <dbReference type="EMBL" id="BCK00213.1"/>
    </source>
</evidence>
<proteinExistence type="predicted"/>
<reference evidence="1 2" key="1">
    <citation type="submission" date="2020-08" db="EMBL/GenBank/DDBJ databases">
        <title>Draft genome sequencing of an Anaerocolumna strain isolated from anoxic soil subjected to BSD treatment.</title>
        <authorList>
            <person name="Uek A."/>
            <person name="Tonouchi A."/>
        </authorList>
    </citation>
    <scope>NUCLEOTIDE SEQUENCE [LARGE SCALE GENOMIC DNA]</scope>
    <source>
        <strain evidence="1 2">CTTW</strain>
    </source>
</reference>
<dbReference type="EMBL" id="AP023368">
    <property type="protein sequence ID" value="BCK00213.1"/>
    <property type="molecule type" value="Genomic_DNA"/>
</dbReference>
<sequence>MGDRTIPAAGQQFIDRNNNLVQFIALAAYESVNTEMAVYQALFGEYKIYVMPWIDFIKEMQPIAAQYQKVPLGFSEDYSGASKRDESLKAAEKVTSEEENIKTEKVWGEPSVQLSRPDISYERREAAGGVNPVLMEFLDAKNYEDKLNVLAGSRKYLNESILNHMALSVDCNLGEGDIEDKINSLIYCLKTHARFENRRLR</sequence>
<reference evidence="1 2" key="2">
    <citation type="submission" date="2020-08" db="EMBL/GenBank/DDBJ databases">
        <authorList>
            <person name="Ueki A."/>
            <person name="Tonouchi A."/>
        </authorList>
    </citation>
    <scope>NUCLEOTIDE SEQUENCE [LARGE SCALE GENOMIC DNA]</scope>
    <source>
        <strain evidence="1 2">CTTW</strain>
    </source>
</reference>
<dbReference type="RefSeq" id="WP_185255908.1">
    <property type="nucleotide sequence ID" value="NZ_AP023368.1"/>
</dbReference>
<organism evidence="1 2">
    <name type="scientific">Anaerocolumna chitinilytica</name>
    <dbReference type="NCBI Taxonomy" id="1727145"/>
    <lineage>
        <taxon>Bacteria</taxon>
        <taxon>Bacillati</taxon>
        <taxon>Bacillota</taxon>
        <taxon>Clostridia</taxon>
        <taxon>Lachnospirales</taxon>
        <taxon>Lachnospiraceae</taxon>
        <taxon>Anaerocolumna</taxon>
    </lineage>
</organism>
<dbReference type="AlphaFoldDB" id="A0A7I8DPI2"/>
<name>A0A7I8DPI2_9FIRM</name>